<organism evidence="1 2">
    <name type="scientific">Bordetella genomosp. 5</name>
    <dbReference type="NCBI Taxonomy" id="1395608"/>
    <lineage>
        <taxon>Bacteria</taxon>
        <taxon>Pseudomonadati</taxon>
        <taxon>Pseudomonadota</taxon>
        <taxon>Betaproteobacteria</taxon>
        <taxon>Burkholderiales</taxon>
        <taxon>Alcaligenaceae</taxon>
        <taxon>Bordetella</taxon>
    </lineage>
</organism>
<dbReference type="RefSeq" id="WP_094802875.1">
    <property type="nucleotide sequence ID" value="NZ_NEVP01000011.1"/>
</dbReference>
<keyword evidence="2" id="KW-1185">Reference proteome</keyword>
<dbReference type="Proteomes" id="UP000216913">
    <property type="component" value="Unassembled WGS sequence"/>
</dbReference>
<dbReference type="AlphaFoldDB" id="A0A261TB28"/>
<dbReference type="EMBL" id="NEVP01000011">
    <property type="protein sequence ID" value="OZI46838.1"/>
    <property type="molecule type" value="Genomic_DNA"/>
</dbReference>
<name>A0A261TB28_9BORD</name>
<dbReference type="InterPro" id="IPR009389">
    <property type="entry name" value="DUF1045"/>
</dbReference>
<sequence>MPPPLAHRYAVYLAPEGAWWDHGSAWLGRCAQTGAALPSEAPADWTSAPRLYGLHATLKAPLRLADGADATELDAALRALARRHAPFQVRLALRRLRGFLAWCIAADDDTGRRAMQALADDAIAFLDPLRAPATEAELARRRPEQLPDAERAMLMRWGYPYAFDTYRFHITLSGMLAEPALHAAEAALTTLSAPLAAEPMPASAVSLYVQPEPGADFLIARHYGFDGSVRDGAGAAWLPVRS</sequence>
<dbReference type="Pfam" id="PF06299">
    <property type="entry name" value="DUF1045"/>
    <property type="match status" value="1"/>
</dbReference>
<dbReference type="Gene3D" id="3.90.1140.10">
    <property type="entry name" value="Cyclic phosphodiesterase"/>
    <property type="match status" value="1"/>
</dbReference>
<gene>
    <name evidence="1" type="ORF">CAL25_19355</name>
</gene>
<reference evidence="1 2" key="1">
    <citation type="submission" date="2017-05" db="EMBL/GenBank/DDBJ databases">
        <title>Complete and WGS of Bordetella genogroups.</title>
        <authorList>
            <person name="Spilker T."/>
            <person name="LiPuma J."/>
        </authorList>
    </citation>
    <scope>NUCLEOTIDE SEQUENCE [LARGE SCALE GENOMIC DNA]</scope>
    <source>
        <strain evidence="1 2">AU10456</strain>
    </source>
</reference>
<evidence type="ECO:0000313" key="2">
    <source>
        <dbReference type="Proteomes" id="UP000216913"/>
    </source>
</evidence>
<protein>
    <recommendedName>
        <fullName evidence="3">Phosphonate metabolism protein</fullName>
    </recommendedName>
</protein>
<evidence type="ECO:0000313" key="1">
    <source>
        <dbReference type="EMBL" id="OZI46838.1"/>
    </source>
</evidence>
<accession>A0A261TB28</accession>
<evidence type="ECO:0008006" key="3">
    <source>
        <dbReference type="Google" id="ProtNLM"/>
    </source>
</evidence>
<proteinExistence type="predicted"/>
<comment type="caution">
    <text evidence="1">The sequence shown here is derived from an EMBL/GenBank/DDBJ whole genome shotgun (WGS) entry which is preliminary data.</text>
</comment>
<dbReference type="OrthoDB" id="5801437at2"/>
<dbReference type="PIRSF" id="PIRSF033328">
    <property type="entry name" value="Phest_Mll4975"/>
    <property type="match status" value="1"/>
</dbReference>